<comment type="caution">
    <text evidence="1">The sequence shown here is derived from an EMBL/GenBank/DDBJ whole genome shotgun (WGS) entry which is preliminary data.</text>
</comment>
<proteinExistence type="predicted"/>
<dbReference type="EMBL" id="FWXZ01000002">
    <property type="protein sequence ID" value="SMC50086.1"/>
    <property type="molecule type" value="Genomic_DNA"/>
</dbReference>
<name>A0AC61PK56_9FIRM</name>
<keyword evidence="2" id="KW-1185">Reference proteome</keyword>
<organism evidence="1 2">
    <name type="scientific">Aristaeella lactis</name>
    <dbReference type="NCBI Taxonomy" id="3046383"/>
    <lineage>
        <taxon>Bacteria</taxon>
        <taxon>Bacillati</taxon>
        <taxon>Bacillota</taxon>
        <taxon>Clostridia</taxon>
        <taxon>Eubacteriales</taxon>
        <taxon>Aristaeellaceae</taxon>
        <taxon>Aristaeella</taxon>
    </lineage>
</organism>
<evidence type="ECO:0000313" key="1">
    <source>
        <dbReference type="EMBL" id="SMC50086.1"/>
    </source>
</evidence>
<evidence type="ECO:0000313" key="2">
    <source>
        <dbReference type="Proteomes" id="UP000192328"/>
    </source>
</evidence>
<sequence>MNVIELRDVKYVYQSQYQRVEALRGISYAFEPGKIYAIMGSSGGGKTTLLSLMAGLDVPTEGSILCHGVSTADIDLEQYRRERVAVIYQDFRLFPLLTVAENVMYPMELRGMKPAAAKKRAAELIRKVGLPETVLDRFPAMLSGGEQQRVAVARGLGMETKVLLADEPTGNLDSKNTENLFNILKDLAHEDGYCVVVVTHDEELGKRTDETLRIHDGELMPVHTGAGDQ</sequence>
<keyword evidence="1" id="KW-0547">Nucleotide-binding</keyword>
<keyword evidence="1" id="KW-0067">ATP-binding</keyword>
<dbReference type="Proteomes" id="UP000192328">
    <property type="component" value="Unassembled WGS sequence"/>
</dbReference>
<accession>A0AC61PK56</accession>
<protein>
    <submittedName>
        <fullName evidence="1">ABC transport system ATP-binding protein</fullName>
    </submittedName>
</protein>
<gene>
    <name evidence="1" type="ORF">SAMN06297397_1079</name>
</gene>
<reference evidence="1" key="1">
    <citation type="submission" date="2017-04" db="EMBL/GenBank/DDBJ databases">
        <authorList>
            <person name="Varghese N."/>
            <person name="Submissions S."/>
        </authorList>
    </citation>
    <scope>NUCLEOTIDE SEQUENCE</scope>
    <source>
        <strain evidence="1">WTE2008</strain>
    </source>
</reference>